<comment type="caution">
    <text evidence="3">The sequence shown here is derived from an EMBL/GenBank/DDBJ whole genome shotgun (WGS) entry which is preliminary data.</text>
</comment>
<dbReference type="SUPFAM" id="SSF56496">
    <property type="entry name" value="Fibrinogen C-terminal domain-like"/>
    <property type="match status" value="1"/>
</dbReference>
<dbReference type="PROSITE" id="PS51406">
    <property type="entry name" value="FIBRINOGEN_C_2"/>
    <property type="match status" value="1"/>
</dbReference>
<dbReference type="Gene3D" id="3.90.215.10">
    <property type="entry name" value="Gamma Fibrinogen, chain A, domain 1"/>
    <property type="match status" value="1"/>
</dbReference>
<dbReference type="InterPro" id="IPR050373">
    <property type="entry name" value="Fibrinogen_C-term_domain"/>
</dbReference>
<dbReference type="GO" id="GO:0005615">
    <property type="term" value="C:extracellular space"/>
    <property type="evidence" value="ECO:0007669"/>
    <property type="project" value="TreeGrafter"/>
</dbReference>
<dbReference type="PANTHER" id="PTHR19143">
    <property type="entry name" value="FIBRINOGEN/TENASCIN/ANGIOPOEITIN"/>
    <property type="match status" value="1"/>
</dbReference>
<dbReference type="InterPro" id="IPR020837">
    <property type="entry name" value="Fibrinogen_CS"/>
</dbReference>
<dbReference type="EMBL" id="CAJHNH020002491">
    <property type="protein sequence ID" value="CAG5126894.1"/>
    <property type="molecule type" value="Genomic_DNA"/>
</dbReference>
<feature type="domain" description="Fibrinogen C-terminal" evidence="2">
    <location>
        <begin position="1"/>
        <end position="205"/>
    </location>
</feature>
<dbReference type="PROSITE" id="PS00514">
    <property type="entry name" value="FIBRINOGEN_C_1"/>
    <property type="match status" value="1"/>
</dbReference>
<sequence length="205" mass="23839">HHESWCYRGMPHITSREKFVLQGKLLALCDTETDGGGWVIIQRRVRGNVDFYRGWDDYKRGFGTPDTDFWIGNDIIHNLTSQGYNEFRIDFIYNETQYFAQYANFNLGDESAQYLMTVGGYSGNVYDSMSYHNGNKFTTFDRDNDLNNDTNCAAAFLGAWWYKECYNANLNGAWSETGGSYVCWYFSARDNRCNPSFTEMKIRNI</sequence>
<dbReference type="InterPro" id="IPR002181">
    <property type="entry name" value="Fibrinogen_a/b/g_C_dom"/>
</dbReference>
<protein>
    <recommendedName>
        <fullName evidence="2">Fibrinogen C-terminal domain-containing protein</fullName>
    </recommendedName>
</protein>
<proteinExistence type="predicted"/>
<name>A0A8S3ZBG6_9EUPU</name>
<dbReference type="AlphaFoldDB" id="A0A8S3ZBG6"/>
<evidence type="ECO:0000256" key="1">
    <source>
        <dbReference type="ARBA" id="ARBA00023157"/>
    </source>
</evidence>
<keyword evidence="4" id="KW-1185">Reference proteome</keyword>
<evidence type="ECO:0000313" key="3">
    <source>
        <dbReference type="EMBL" id="CAG5126894.1"/>
    </source>
</evidence>
<dbReference type="InterPro" id="IPR036056">
    <property type="entry name" value="Fibrinogen-like_C"/>
</dbReference>
<dbReference type="SMART" id="SM00186">
    <property type="entry name" value="FBG"/>
    <property type="match status" value="1"/>
</dbReference>
<dbReference type="Proteomes" id="UP000678393">
    <property type="component" value="Unassembled WGS sequence"/>
</dbReference>
<dbReference type="CDD" id="cd00087">
    <property type="entry name" value="FReD"/>
    <property type="match status" value="1"/>
</dbReference>
<gene>
    <name evidence="3" type="ORF">CUNI_LOCUS12452</name>
</gene>
<reference evidence="3" key="1">
    <citation type="submission" date="2021-04" db="EMBL/GenBank/DDBJ databases">
        <authorList>
            <consortium name="Molecular Ecology Group"/>
        </authorList>
    </citation>
    <scope>NUCLEOTIDE SEQUENCE</scope>
</reference>
<evidence type="ECO:0000259" key="2">
    <source>
        <dbReference type="PROSITE" id="PS51406"/>
    </source>
</evidence>
<accession>A0A8S3ZBG6</accession>
<dbReference type="PANTHER" id="PTHR19143:SF458">
    <property type="entry name" value="FIBRINOGEN C-TERMINAL DOMAIN-CONTAINING PROTEIN-RELATED"/>
    <property type="match status" value="1"/>
</dbReference>
<keyword evidence="1" id="KW-1015">Disulfide bond</keyword>
<feature type="non-terminal residue" evidence="3">
    <location>
        <position position="205"/>
    </location>
</feature>
<dbReference type="InterPro" id="IPR014716">
    <property type="entry name" value="Fibrinogen_a/b/g_C_1"/>
</dbReference>
<evidence type="ECO:0000313" key="4">
    <source>
        <dbReference type="Proteomes" id="UP000678393"/>
    </source>
</evidence>
<organism evidence="3 4">
    <name type="scientific">Candidula unifasciata</name>
    <dbReference type="NCBI Taxonomy" id="100452"/>
    <lineage>
        <taxon>Eukaryota</taxon>
        <taxon>Metazoa</taxon>
        <taxon>Spiralia</taxon>
        <taxon>Lophotrochozoa</taxon>
        <taxon>Mollusca</taxon>
        <taxon>Gastropoda</taxon>
        <taxon>Heterobranchia</taxon>
        <taxon>Euthyneura</taxon>
        <taxon>Panpulmonata</taxon>
        <taxon>Eupulmonata</taxon>
        <taxon>Stylommatophora</taxon>
        <taxon>Helicina</taxon>
        <taxon>Helicoidea</taxon>
        <taxon>Geomitridae</taxon>
        <taxon>Candidula</taxon>
    </lineage>
</organism>
<dbReference type="OrthoDB" id="6345539at2759"/>
<dbReference type="Pfam" id="PF00147">
    <property type="entry name" value="Fibrinogen_C"/>
    <property type="match status" value="1"/>
</dbReference>